<proteinExistence type="predicted"/>
<reference evidence="2" key="2">
    <citation type="journal article" date="2023" name="IMA Fungus">
        <title>Comparative genomic study of the Penicillium genus elucidates a diverse pangenome and 15 lateral gene transfer events.</title>
        <authorList>
            <person name="Petersen C."/>
            <person name="Sorensen T."/>
            <person name="Nielsen M.R."/>
            <person name="Sondergaard T.E."/>
            <person name="Sorensen J.L."/>
            <person name="Fitzpatrick D.A."/>
            <person name="Frisvad J.C."/>
            <person name="Nielsen K.L."/>
        </authorList>
    </citation>
    <scope>NUCLEOTIDE SEQUENCE</scope>
    <source>
        <strain evidence="2">IBT 30728</strain>
    </source>
</reference>
<evidence type="ECO:0000256" key="1">
    <source>
        <dbReference type="SAM" id="Phobius"/>
    </source>
</evidence>
<dbReference type="EMBL" id="JAPWDQ010000019">
    <property type="protein sequence ID" value="KAJ5466592.1"/>
    <property type="molecule type" value="Genomic_DNA"/>
</dbReference>
<dbReference type="PANTHER" id="PTHR37490:SF3">
    <property type="entry name" value="DUF3431 DOMAIN CONTAINING PROTEIN"/>
    <property type="match status" value="1"/>
</dbReference>
<dbReference type="RefSeq" id="XP_056785638.1">
    <property type="nucleotide sequence ID" value="XM_056939143.1"/>
</dbReference>
<dbReference type="Pfam" id="PF11913">
    <property type="entry name" value="DUF3431"/>
    <property type="match status" value="1"/>
</dbReference>
<dbReference type="AlphaFoldDB" id="A0A9W9WKB8"/>
<accession>A0A9W9WKB8</accession>
<organism evidence="2 3">
    <name type="scientific">Penicillium diatomitis</name>
    <dbReference type="NCBI Taxonomy" id="2819901"/>
    <lineage>
        <taxon>Eukaryota</taxon>
        <taxon>Fungi</taxon>
        <taxon>Dikarya</taxon>
        <taxon>Ascomycota</taxon>
        <taxon>Pezizomycotina</taxon>
        <taxon>Eurotiomycetes</taxon>
        <taxon>Eurotiomycetidae</taxon>
        <taxon>Eurotiales</taxon>
        <taxon>Aspergillaceae</taxon>
        <taxon>Penicillium</taxon>
    </lineage>
</organism>
<keyword evidence="3" id="KW-1185">Reference proteome</keyword>
<dbReference type="PANTHER" id="PTHR37490">
    <property type="entry name" value="EXPRESSED PROTEIN"/>
    <property type="match status" value="1"/>
</dbReference>
<feature type="transmembrane region" description="Helical" evidence="1">
    <location>
        <begin position="20"/>
        <end position="37"/>
    </location>
</feature>
<reference evidence="2" key="1">
    <citation type="submission" date="2022-12" db="EMBL/GenBank/DDBJ databases">
        <authorList>
            <person name="Petersen C."/>
        </authorList>
    </citation>
    <scope>NUCLEOTIDE SEQUENCE</scope>
    <source>
        <strain evidence="2">IBT 30728</strain>
    </source>
</reference>
<evidence type="ECO:0000313" key="3">
    <source>
        <dbReference type="Proteomes" id="UP001148312"/>
    </source>
</evidence>
<keyword evidence="1" id="KW-0472">Membrane</keyword>
<keyword evidence="1" id="KW-0812">Transmembrane</keyword>
<sequence length="346" mass="39825">MLFSPSGPQSPRRRSRLNAIFLTIGIVLAIYFLFFAGDERSHSRSYKDKADKYAHKIESVAANTVGQDDLAPSAVRRHKEMVVASMKGDDTSWLAEYFYDWSRKIYVVNDKTAPLTVAMNKGRESMVYLTYIIDHYENLPDLILFIHSNRYQWHNDDPYYDGVPMLRNFQTSYLQQEGYVNLRCVWVLGCPVEIHPLSDVHRDDVHAGEYFKKAFMELFPQTPVPEEIGVSCCAQFGVTRELVLSRPKSDYEFYRKWLMETDLGDDLSGRIMEYSWHMIFGKEAVHCPDAKSCYCNVFGLCDLNCAEPNGCDDRYVLPPFSALPKGWPYVGWNGQEQDPTHGLPES</sequence>
<keyword evidence="1" id="KW-1133">Transmembrane helix</keyword>
<dbReference type="Proteomes" id="UP001148312">
    <property type="component" value="Unassembled WGS sequence"/>
</dbReference>
<dbReference type="InterPro" id="IPR021838">
    <property type="entry name" value="DUF3431"/>
</dbReference>
<dbReference type="GeneID" id="81629393"/>
<evidence type="ECO:0000313" key="2">
    <source>
        <dbReference type="EMBL" id="KAJ5466592.1"/>
    </source>
</evidence>
<comment type="caution">
    <text evidence="2">The sequence shown here is derived from an EMBL/GenBank/DDBJ whole genome shotgun (WGS) entry which is preliminary data.</text>
</comment>
<name>A0A9W9WKB8_9EURO</name>
<protein>
    <submittedName>
        <fullName evidence="2">Uncharacterized protein</fullName>
    </submittedName>
</protein>
<gene>
    <name evidence="2" type="ORF">N7539_009548</name>
</gene>